<proteinExistence type="predicted"/>
<dbReference type="PANTHER" id="PTHR35751">
    <property type="match status" value="1"/>
</dbReference>
<accession>A0A8T0JA31</accession>
<evidence type="ECO:0000313" key="3">
    <source>
        <dbReference type="Proteomes" id="UP000822688"/>
    </source>
</evidence>
<keyword evidence="3" id="KW-1185">Reference proteome</keyword>
<protein>
    <submittedName>
        <fullName evidence="2">Uncharacterized protein</fullName>
    </submittedName>
</protein>
<dbReference type="PANTHER" id="PTHR35751:SF3">
    <property type="entry name" value="OS06G0530200 PROTEIN"/>
    <property type="match status" value="1"/>
</dbReference>
<name>A0A8T0JA31_CERPU</name>
<dbReference type="AlphaFoldDB" id="A0A8T0JA31"/>
<feature type="compositionally biased region" description="Polar residues" evidence="1">
    <location>
        <begin position="31"/>
        <end position="44"/>
    </location>
</feature>
<sequence>MASAAKVAKRIPLIKFPNRRGGETQGAKAVSQASVGGDSNQAMSSLKFGGGSSEAMPSGTASSQPPRTKLSEAEIEAILLGGATS</sequence>
<evidence type="ECO:0000256" key="1">
    <source>
        <dbReference type="SAM" id="MobiDB-lite"/>
    </source>
</evidence>
<evidence type="ECO:0000313" key="2">
    <source>
        <dbReference type="EMBL" id="KAG0591809.1"/>
    </source>
</evidence>
<comment type="caution">
    <text evidence="2">The sequence shown here is derived from an EMBL/GenBank/DDBJ whole genome shotgun (WGS) entry which is preliminary data.</text>
</comment>
<dbReference type="Proteomes" id="UP000822688">
    <property type="component" value="Chromosome 1"/>
</dbReference>
<organism evidence="2 3">
    <name type="scientific">Ceratodon purpureus</name>
    <name type="common">Fire moss</name>
    <name type="synonym">Dicranum purpureum</name>
    <dbReference type="NCBI Taxonomy" id="3225"/>
    <lineage>
        <taxon>Eukaryota</taxon>
        <taxon>Viridiplantae</taxon>
        <taxon>Streptophyta</taxon>
        <taxon>Embryophyta</taxon>
        <taxon>Bryophyta</taxon>
        <taxon>Bryophytina</taxon>
        <taxon>Bryopsida</taxon>
        <taxon>Dicranidae</taxon>
        <taxon>Pseudoditrichales</taxon>
        <taxon>Ditrichaceae</taxon>
        <taxon>Ceratodon</taxon>
    </lineage>
</organism>
<dbReference type="EMBL" id="CM026421">
    <property type="protein sequence ID" value="KAG0591809.1"/>
    <property type="molecule type" value="Genomic_DNA"/>
</dbReference>
<feature type="region of interest" description="Disordered" evidence="1">
    <location>
        <begin position="16"/>
        <end position="69"/>
    </location>
</feature>
<gene>
    <name evidence="2" type="ORF">KC19_1G203800</name>
</gene>
<reference evidence="2" key="1">
    <citation type="submission" date="2020-06" db="EMBL/GenBank/DDBJ databases">
        <title>WGS assembly of Ceratodon purpureus strain R40.</title>
        <authorList>
            <person name="Carey S.B."/>
            <person name="Jenkins J."/>
            <person name="Shu S."/>
            <person name="Lovell J.T."/>
            <person name="Sreedasyam A."/>
            <person name="Maumus F."/>
            <person name="Tiley G.P."/>
            <person name="Fernandez-Pozo N."/>
            <person name="Barry K."/>
            <person name="Chen C."/>
            <person name="Wang M."/>
            <person name="Lipzen A."/>
            <person name="Daum C."/>
            <person name="Saski C.A."/>
            <person name="Payton A.C."/>
            <person name="Mcbreen J.C."/>
            <person name="Conrad R.E."/>
            <person name="Kollar L.M."/>
            <person name="Olsson S."/>
            <person name="Huttunen S."/>
            <person name="Landis J.B."/>
            <person name="Wickett N.J."/>
            <person name="Johnson M.G."/>
            <person name="Rensing S.A."/>
            <person name="Grimwood J."/>
            <person name="Schmutz J."/>
            <person name="Mcdaniel S.F."/>
        </authorList>
    </citation>
    <scope>NUCLEOTIDE SEQUENCE</scope>
    <source>
        <strain evidence="2">R40</strain>
    </source>
</reference>